<dbReference type="RefSeq" id="WP_079537329.1">
    <property type="nucleotide sequence ID" value="NZ_LT670844.1"/>
</dbReference>
<name>A0A1M6L778_9BRAD</name>
<evidence type="ECO:0000313" key="1">
    <source>
        <dbReference type="EMBL" id="SHJ66919.1"/>
    </source>
</evidence>
<sequence>MRRRDLISYLGGIVLAWPFAALAQQPHRTPNIDALQKAKRAYEKISHPNEAARSNYVTLLLRMREKAVRLNTNEWQAIDTEIKQHPAPKDSDSKAFSSLRVGEWKSPRHDYLYRVDGTWTMLPAEEGVTHGTWRIEGNQYFDTAAIEPTQTSPYTIILITKKDFVFADQTDVFYETRQ</sequence>
<evidence type="ECO:0000313" key="2">
    <source>
        <dbReference type="Proteomes" id="UP000189935"/>
    </source>
</evidence>
<dbReference type="OrthoDB" id="9955904at2"/>
<organism evidence="1 2">
    <name type="scientific">Bradyrhizobium lablabi</name>
    <dbReference type="NCBI Taxonomy" id="722472"/>
    <lineage>
        <taxon>Bacteria</taxon>
        <taxon>Pseudomonadati</taxon>
        <taxon>Pseudomonadota</taxon>
        <taxon>Alphaproteobacteria</taxon>
        <taxon>Hyphomicrobiales</taxon>
        <taxon>Nitrobacteraceae</taxon>
        <taxon>Bradyrhizobium</taxon>
    </lineage>
</organism>
<proteinExistence type="predicted"/>
<gene>
    <name evidence="1" type="ORF">SAMN05444159_1188</name>
</gene>
<protein>
    <submittedName>
        <fullName evidence="1">Uncharacterized protein</fullName>
    </submittedName>
</protein>
<dbReference type="Proteomes" id="UP000189935">
    <property type="component" value="Chromosome I"/>
</dbReference>
<dbReference type="AlphaFoldDB" id="A0A1M6L778"/>
<reference evidence="1 2" key="1">
    <citation type="submission" date="2016-11" db="EMBL/GenBank/DDBJ databases">
        <authorList>
            <person name="Jaros S."/>
            <person name="Januszkiewicz K."/>
            <person name="Wedrychowicz H."/>
        </authorList>
    </citation>
    <scope>NUCLEOTIDE SEQUENCE [LARGE SCALE GENOMIC DNA]</scope>
    <source>
        <strain evidence="1 2">GAS499</strain>
    </source>
</reference>
<dbReference type="EMBL" id="LT670844">
    <property type="protein sequence ID" value="SHJ66919.1"/>
    <property type="molecule type" value="Genomic_DNA"/>
</dbReference>
<accession>A0A1M6L778</accession>